<evidence type="ECO:0000313" key="3">
    <source>
        <dbReference type="Proteomes" id="UP000198211"/>
    </source>
</evidence>
<keyword evidence="1" id="KW-0472">Membrane</keyword>
<sequence>MPNFVYILYGMMFGLVVFRMAERLFIMLKSMNTSTLLFVC</sequence>
<organism evidence="2 3">
    <name type="scientific">Phytophthora megakarya</name>
    <dbReference type="NCBI Taxonomy" id="4795"/>
    <lineage>
        <taxon>Eukaryota</taxon>
        <taxon>Sar</taxon>
        <taxon>Stramenopiles</taxon>
        <taxon>Oomycota</taxon>
        <taxon>Peronosporomycetes</taxon>
        <taxon>Peronosporales</taxon>
        <taxon>Peronosporaceae</taxon>
        <taxon>Phytophthora</taxon>
    </lineage>
</organism>
<keyword evidence="3" id="KW-1185">Reference proteome</keyword>
<dbReference type="Proteomes" id="UP000198211">
    <property type="component" value="Unassembled WGS sequence"/>
</dbReference>
<evidence type="ECO:0000256" key="1">
    <source>
        <dbReference type="SAM" id="Phobius"/>
    </source>
</evidence>
<protein>
    <submittedName>
        <fullName evidence="2">Uncharacterized protein</fullName>
    </submittedName>
</protein>
<dbReference type="EMBL" id="NBNE01000641">
    <property type="protein sequence ID" value="OWZ18101.1"/>
    <property type="molecule type" value="Genomic_DNA"/>
</dbReference>
<feature type="transmembrane region" description="Helical" evidence="1">
    <location>
        <begin position="6"/>
        <end position="26"/>
    </location>
</feature>
<evidence type="ECO:0000313" key="2">
    <source>
        <dbReference type="EMBL" id="OWZ18101.1"/>
    </source>
</evidence>
<reference evidence="3" key="1">
    <citation type="submission" date="2017-03" db="EMBL/GenBank/DDBJ databases">
        <title>Phytopthora megakarya and P. palmivora, two closely related causual agents of cacao black pod achieved similar genome size and gene model numbers by different mechanisms.</title>
        <authorList>
            <person name="Ali S."/>
            <person name="Shao J."/>
            <person name="Larry D.J."/>
            <person name="Kronmiller B."/>
            <person name="Shen D."/>
            <person name="Strem M.D."/>
            <person name="Melnick R.L."/>
            <person name="Guiltinan M.J."/>
            <person name="Tyler B.M."/>
            <person name="Meinhardt L.W."/>
            <person name="Bailey B.A."/>
        </authorList>
    </citation>
    <scope>NUCLEOTIDE SEQUENCE [LARGE SCALE GENOMIC DNA]</scope>
    <source>
        <strain evidence="3">zdho120</strain>
    </source>
</reference>
<gene>
    <name evidence="2" type="ORF">PHMEG_0007856</name>
</gene>
<accession>A0A225WK43</accession>
<comment type="caution">
    <text evidence="2">The sequence shown here is derived from an EMBL/GenBank/DDBJ whole genome shotgun (WGS) entry which is preliminary data.</text>
</comment>
<dbReference type="AlphaFoldDB" id="A0A225WK43"/>
<proteinExistence type="predicted"/>
<name>A0A225WK43_9STRA</name>
<keyword evidence="1" id="KW-1133">Transmembrane helix</keyword>
<keyword evidence="1" id="KW-0812">Transmembrane</keyword>